<feature type="domain" description="Type II secretion system protein GspF" evidence="8">
    <location>
        <begin position="282"/>
        <end position="404"/>
    </location>
</feature>
<evidence type="ECO:0000259" key="8">
    <source>
        <dbReference type="Pfam" id="PF00482"/>
    </source>
</evidence>
<evidence type="ECO:0000256" key="7">
    <source>
        <dbReference type="SAM" id="Phobius"/>
    </source>
</evidence>
<evidence type="ECO:0000256" key="4">
    <source>
        <dbReference type="ARBA" id="ARBA00022692"/>
    </source>
</evidence>
<dbReference type="Proteomes" id="UP001371218">
    <property type="component" value="Unassembled WGS sequence"/>
</dbReference>
<evidence type="ECO:0000256" key="5">
    <source>
        <dbReference type="ARBA" id="ARBA00022989"/>
    </source>
</evidence>
<keyword evidence="10" id="KW-1185">Reference proteome</keyword>
<feature type="transmembrane region" description="Helical" evidence="7">
    <location>
        <begin position="228"/>
        <end position="250"/>
    </location>
</feature>
<reference evidence="9 10" key="1">
    <citation type="submission" date="2024-04" db="EMBL/GenBank/DDBJ databases">
        <title>Novel species of the genus Ideonella isolated from streams.</title>
        <authorList>
            <person name="Lu H."/>
        </authorList>
    </citation>
    <scope>NUCLEOTIDE SEQUENCE [LARGE SCALE GENOMIC DNA]</scope>
    <source>
        <strain evidence="9 10">DXS29W</strain>
    </source>
</reference>
<organism evidence="9 10">
    <name type="scientific">Ideonella lacteola</name>
    <dbReference type="NCBI Taxonomy" id="2984193"/>
    <lineage>
        <taxon>Bacteria</taxon>
        <taxon>Pseudomonadati</taxon>
        <taxon>Pseudomonadota</taxon>
        <taxon>Betaproteobacteria</taxon>
        <taxon>Burkholderiales</taxon>
        <taxon>Sphaerotilaceae</taxon>
        <taxon>Ideonella</taxon>
    </lineage>
</organism>
<name>A0ABU9BIG4_9BURK</name>
<dbReference type="EMBL" id="JBBUTG010000001">
    <property type="protein sequence ID" value="MEK8029506.1"/>
    <property type="molecule type" value="Genomic_DNA"/>
</dbReference>
<evidence type="ECO:0000313" key="9">
    <source>
        <dbReference type="EMBL" id="MEK8029506.1"/>
    </source>
</evidence>
<dbReference type="PRINTS" id="PR00812">
    <property type="entry name" value="BCTERIALGSPF"/>
</dbReference>
<comment type="subcellular location">
    <subcellularLocation>
        <location evidence="1">Cell membrane</location>
        <topology evidence="1">Multi-pass membrane protein</topology>
    </subcellularLocation>
</comment>
<evidence type="ECO:0000256" key="6">
    <source>
        <dbReference type="ARBA" id="ARBA00023136"/>
    </source>
</evidence>
<feature type="domain" description="Type II secretion system protein GspF" evidence="8">
    <location>
        <begin position="79"/>
        <end position="202"/>
    </location>
</feature>
<keyword evidence="6 7" id="KW-0472">Membrane</keyword>
<comment type="caution">
    <text evidence="9">The sequence shown here is derived from an EMBL/GenBank/DDBJ whole genome shotgun (WGS) entry which is preliminary data.</text>
</comment>
<evidence type="ECO:0000256" key="3">
    <source>
        <dbReference type="ARBA" id="ARBA00022475"/>
    </source>
</evidence>
<evidence type="ECO:0000256" key="2">
    <source>
        <dbReference type="ARBA" id="ARBA00005745"/>
    </source>
</evidence>
<dbReference type="Pfam" id="PF00482">
    <property type="entry name" value="T2SSF"/>
    <property type="match status" value="2"/>
</dbReference>
<dbReference type="InterPro" id="IPR003004">
    <property type="entry name" value="GspF/PilC"/>
</dbReference>
<feature type="transmembrane region" description="Helical" evidence="7">
    <location>
        <begin position="181"/>
        <end position="208"/>
    </location>
</feature>
<dbReference type="InterPro" id="IPR018076">
    <property type="entry name" value="T2SS_GspF_dom"/>
</dbReference>
<sequence length="417" mass="45865">MIRYAYTGRSATGPVHGTLEGPNANAVADMLFARGVTPLRIEAEAQVSTPTEEAPSKPWPQRLREMLQGPVGTVELMLFCRQLHTLMRSGVPILRALLGLQESATHPGMKACLAEVRRSLESGIELSMSFAQQSHLFNGFFVAMVRVGEMTGRLDEVFDRLFKHLEFEMFMRQQVKSALRYPMFVMSAMVIAIGVINVLVIPAFAGVFESFHAELPLPTRILLATSRFTIDFGWLIALMAVGLALGWNAWRKTPEGELRWAEFVLNIPVAGKIVRKAMLARFARGFAMSLKSGVPIERALAAVAQTVDNVYIAKRIDGMRDSVERGESVTRSAAAAGVFTPVVLQMISVGEETGAIDELMEEVADLYSNEVQYELKTLNQQVEPILIVFLGVLVLVLALGVFLPMWDLGRAASAAHS</sequence>
<evidence type="ECO:0000313" key="10">
    <source>
        <dbReference type="Proteomes" id="UP001371218"/>
    </source>
</evidence>
<dbReference type="RefSeq" id="WP_341423842.1">
    <property type="nucleotide sequence ID" value="NZ_JBBUTG010000001.1"/>
</dbReference>
<feature type="transmembrane region" description="Helical" evidence="7">
    <location>
        <begin position="385"/>
        <end position="406"/>
    </location>
</feature>
<gene>
    <name evidence="9" type="ORF">AACH06_01620</name>
</gene>
<keyword evidence="5 7" id="KW-1133">Transmembrane helix</keyword>
<proteinExistence type="inferred from homology"/>
<protein>
    <submittedName>
        <fullName evidence="9">Type II secretion system F family protein</fullName>
    </submittedName>
</protein>
<evidence type="ECO:0000256" key="1">
    <source>
        <dbReference type="ARBA" id="ARBA00004651"/>
    </source>
</evidence>
<keyword evidence="4 7" id="KW-0812">Transmembrane</keyword>
<comment type="similarity">
    <text evidence="2">Belongs to the GSP F family.</text>
</comment>
<dbReference type="PANTHER" id="PTHR30012:SF4">
    <property type="entry name" value="MSHA BIOGENESIS PROTEIN MSHG"/>
    <property type="match status" value="1"/>
</dbReference>
<keyword evidence="3" id="KW-1003">Cell membrane</keyword>
<dbReference type="PANTHER" id="PTHR30012">
    <property type="entry name" value="GENERAL SECRETION PATHWAY PROTEIN"/>
    <property type="match status" value="1"/>
</dbReference>
<dbReference type="InterPro" id="IPR042094">
    <property type="entry name" value="T2SS_GspF_sf"/>
</dbReference>
<dbReference type="Gene3D" id="1.20.81.30">
    <property type="entry name" value="Type II secretion system (T2SS), domain F"/>
    <property type="match status" value="2"/>
</dbReference>
<accession>A0ABU9BIG4</accession>